<accession>M7BUY4</accession>
<dbReference type="AlphaFoldDB" id="M7BUY4"/>
<keyword evidence="2" id="KW-1185">Reference proteome</keyword>
<evidence type="ECO:0000313" key="1">
    <source>
        <dbReference type="EMBL" id="EMP41009.1"/>
    </source>
</evidence>
<dbReference type="Proteomes" id="UP000031443">
    <property type="component" value="Unassembled WGS sequence"/>
</dbReference>
<evidence type="ECO:0000313" key="2">
    <source>
        <dbReference type="Proteomes" id="UP000031443"/>
    </source>
</evidence>
<sequence length="89" mass="10300">MAGQSHGWGRQRKQCHRRQLLWSFEWYLAPAKCQGLSVAWRVPPPEGREGGPAARELLCGVRISEHSQRRHLWTNRNPTRGVLASWTWA</sequence>
<protein>
    <submittedName>
        <fullName evidence="1">Uncharacterized protein</fullName>
    </submittedName>
</protein>
<organism evidence="1 2">
    <name type="scientific">Chelonia mydas</name>
    <name type="common">Green sea-turtle</name>
    <name type="synonym">Chelonia agassizi</name>
    <dbReference type="NCBI Taxonomy" id="8469"/>
    <lineage>
        <taxon>Eukaryota</taxon>
        <taxon>Metazoa</taxon>
        <taxon>Chordata</taxon>
        <taxon>Craniata</taxon>
        <taxon>Vertebrata</taxon>
        <taxon>Euteleostomi</taxon>
        <taxon>Archelosauria</taxon>
        <taxon>Testudinata</taxon>
        <taxon>Testudines</taxon>
        <taxon>Cryptodira</taxon>
        <taxon>Durocryptodira</taxon>
        <taxon>Americhelydia</taxon>
        <taxon>Chelonioidea</taxon>
        <taxon>Cheloniidae</taxon>
        <taxon>Chelonia</taxon>
    </lineage>
</organism>
<name>M7BUY4_CHEMY</name>
<dbReference type="EMBL" id="KB500846">
    <property type="protein sequence ID" value="EMP41009.1"/>
    <property type="molecule type" value="Genomic_DNA"/>
</dbReference>
<proteinExistence type="predicted"/>
<reference evidence="2" key="1">
    <citation type="journal article" date="2013" name="Nat. Genet.">
        <title>The draft genomes of soft-shell turtle and green sea turtle yield insights into the development and evolution of the turtle-specific body plan.</title>
        <authorList>
            <person name="Wang Z."/>
            <person name="Pascual-Anaya J."/>
            <person name="Zadissa A."/>
            <person name="Li W."/>
            <person name="Niimura Y."/>
            <person name="Huang Z."/>
            <person name="Li C."/>
            <person name="White S."/>
            <person name="Xiong Z."/>
            <person name="Fang D."/>
            <person name="Wang B."/>
            <person name="Ming Y."/>
            <person name="Chen Y."/>
            <person name="Zheng Y."/>
            <person name="Kuraku S."/>
            <person name="Pignatelli M."/>
            <person name="Herrero J."/>
            <person name="Beal K."/>
            <person name="Nozawa M."/>
            <person name="Li Q."/>
            <person name="Wang J."/>
            <person name="Zhang H."/>
            <person name="Yu L."/>
            <person name="Shigenobu S."/>
            <person name="Wang J."/>
            <person name="Liu J."/>
            <person name="Flicek P."/>
            <person name="Searle S."/>
            <person name="Wang J."/>
            <person name="Kuratani S."/>
            <person name="Yin Y."/>
            <person name="Aken B."/>
            <person name="Zhang G."/>
            <person name="Irie N."/>
        </authorList>
    </citation>
    <scope>NUCLEOTIDE SEQUENCE [LARGE SCALE GENOMIC DNA]</scope>
</reference>
<gene>
    <name evidence="1" type="ORF">UY3_01826</name>
</gene>